<dbReference type="PANTHER" id="PTHR11592">
    <property type="entry name" value="GLUTATHIONE PEROXIDASE"/>
    <property type="match status" value="1"/>
</dbReference>
<dbReference type="GO" id="GO:0004601">
    <property type="term" value="F:peroxidase activity"/>
    <property type="evidence" value="ECO:0007669"/>
    <property type="project" value="UniProtKB-KW"/>
</dbReference>
<keyword evidence="7" id="KW-1185">Reference proteome</keyword>
<evidence type="ECO:0000256" key="5">
    <source>
        <dbReference type="RuleBase" id="RU000499"/>
    </source>
</evidence>
<dbReference type="PANTHER" id="PTHR11592:SF132">
    <property type="entry name" value="GLUTATHIONE PEROXIDASE 7, CHLOROPLASTIC-RELATED"/>
    <property type="match status" value="1"/>
</dbReference>
<proteinExistence type="inferred from homology"/>
<dbReference type="Proteomes" id="UP000631114">
    <property type="component" value="Unassembled WGS sequence"/>
</dbReference>
<evidence type="ECO:0000313" key="6">
    <source>
        <dbReference type="EMBL" id="KAF9598452.1"/>
    </source>
</evidence>
<reference evidence="6 7" key="1">
    <citation type="submission" date="2020-10" db="EMBL/GenBank/DDBJ databases">
        <title>The Coptis chinensis genome and diversification of protoberbering-type alkaloids.</title>
        <authorList>
            <person name="Wang B."/>
            <person name="Shu S."/>
            <person name="Song C."/>
            <person name="Liu Y."/>
        </authorList>
    </citation>
    <scope>NUCLEOTIDE SEQUENCE [LARGE SCALE GENOMIC DNA]</scope>
    <source>
        <strain evidence="6">HL-2020</strain>
        <tissue evidence="6">Leaf</tissue>
    </source>
</reference>
<keyword evidence="3 5" id="KW-0560">Oxidoreductase</keyword>
<evidence type="ECO:0000256" key="4">
    <source>
        <dbReference type="PIRSR" id="PIRSR000303-1"/>
    </source>
</evidence>
<evidence type="ECO:0000313" key="7">
    <source>
        <dbReference type="Proteomes" id="UP000631114"/>
    </source>
</evidence>
<dbReference type="CDD" id="cd00340">
    <property type="entry name" value="GSH_Peroxidase"/>
    <property type="match status" value="1"/>
</dbReference>
<organism evidence="6 7">
    <name type="scientific">Coptis chinensis</name>
    <dbReference type="NCBI Taxonomy" id="261450"/>
    <lineage>
        <taxon>Eukaryota</taxon>
        <taxon>Viridiplantae</taxon>
        <taxon>Streptophyta</taxon>
        <taxon>Embryophyta</taxon>
        <taxon>Tracheophyta</taxon>
        <taxon>Spermatophyta</taxon>
        <taxon>Magnoliopsida</taxon>
        <taxon>Ranunculales</taxon>
        <taxon>Ranunculaceae</taxon>
        <taxon>Coptidoideae</taxon>
        <taxon>Coptis</taxon>
    </lineage>
</organism>
<dbReference type="InterPro" id="IPR029759">
    <property type="entry name" value="GPX_AS"/>
</dbReference>
<comment type="caution">
    <text evidence="6">The sequence shown here is derived from an EMBL/GenBank/DDBJ whole genome shotgun (WGS) entry which is preliminary data.</text>
</comment>
<evidence type="ECO:0000256" key="2">
    <source>
        <dbReference type="ARBA" id="ARBA00022559"/>
    </source>
</evidence>
<keyword evidence="2 5" id="KW-0575">Peroxidase</keyword>
<dbReference type="InterPro" id="IPR036249">
    <property type="entry name" value="Thioredoxin-like_sf"/>
</dbReference>
<dbReference type="Gene3D" id="3.40.30.10">
    <property type="entry name" value="Glutaredoxin"/>
    <property type="match status" value="1"/>
</dbReference>
<dbReference type="PRINTS" id="PR01011">
    <property type="entry name" value="GLUTPROXDASE"/>
</dbReference>
<protein>
    <recommendedName>
        <fullName evidence="5">Glutathione peroxidase</fullName>
    </recommendedName>
</protein>
<dbReference type="PIRSF" id="PIRSF000303">
    <property type="entry name" value="Glutathion_perox"/>
    <property type="match status" value="1"/>
</dbReference>
<dbReference type="PROSITE" id="PS51355">
    <property type="entry name" value="GLUTATHIONE_PEROXID_3"/>
    <property type="match status" value="1"/>
</dbReference>
<accession>A0A835HHI3</accession>
<dbReference type="InterPro" id="IPR000889">
    <property type="entry name" value="Glutathione_peroxidase"/>
</dbReference>
<dbReference type="PROSITE" id="PS00460">
    <property type="entry name" value="GLUTATHIONE_PEROXID_1"/>
    <property type="match status" value="1"/>
</dbReference>
<dbReference type="EMBL" id="JADFTS010000007">
    <property type="protein sequence ID" value="KAF9598452.1"/>
    <property type="molecule type" value="Genomic_DNA"/>
</dbReference>
<evidence type="ECO:0000256" key="1">
    <source>
        <dbReference type="ARBA" id="ARBA00006926"/>
    </source>
</evidence>
<dbReference type="SUPFAM" id="SSF52833">
    <property type="entry name" value="Thioredoxin-like"/>
    <property type="match status" value="1"/>
</dbReference>
<name>A0A835HHI3_9MAGN</name>
<comment type="similarity">
    <text evidence="1 5">Belongs to the glutathione peroxidase family.</text>
</comment>
<evidence type="ECO:0000256" key="3">
    <source>
        <dbReference type="ARBA" id="ARBA00023002"/>
    </source>
</evidence>
<dbReference type="AlphaFoldDB" id="A0A835HHI3"/>
<dbReference type="GO" id="GO:0006979">
    <property type="term" value="P:response to oxidative stress"/>
    <property type="evidence" value="ECO:0007669"/>
    <property type="project" value="InterPro"/>
</dbReference>
<dbReference type="OrthoDB" id="446890at2759"/>
<sequence>MTSFVKDIDGKDVSLSKFIGKALLIVNVASKCGLTSSNYSELSHIYEKYKTQGLEILAFPCKQPVVEPGSNSEIKRFACTRCKAEFPIFDKVDVNGPSIAPVYRFLKV</sequence>
<dbReference type="Pfam" id="PF00255">
    <property type="entry name" value="GSHPx"/>
    <property type="match status" value="1"/>
</dbReference>
<gene>
    <name evidence="6" type="ORF">IFM89_027885</name>
</gene>
<feature type="active site" evidence="4">
    <location>
        <position position="32"/>
    </location>
</feature>